<proteinExistence type="predicted"/>
<feature type="transmembrane region" description="Helical" evidence="2">
    <location>
        <begin position="790"/>
        <end position="809"/>
    </location>
</feature>
<reference evidence="3" key="2">
    <citation type="submission" date="2022-06" db="UniProtKB">
        <authorList>
            <consortium name="EnsemblMetazoa"/>
        </authorList>
    </citation>
    <scope>IDENTIFICATION</scope>
    <source>
        <strain evidence="3">PS312</strain>
    </source>
</reference>
<keyword evidence="2" id="KW-0472">Membrane</keyword>
<organism evidence="3 4">
    <name type="scientific">Pristionchus pacificus</name>
    <name type="common">Parasitic nematode worm</name>
    <dbReference type="NCBI Taxonomy" id="54126"/>
    <lineage>
        <taxon>Eukaryota</taxon>
        <taxon>Metazoa</taxon>
        <taxon>Ecdysozoa</taxon>
        <taxon>Nematoda</taxon>
        <taxon>Chromadorea</taxon>
        <taxon>Rhabditida</taxon>
        <taxon>Rhabditina</taxon>
        <taxon>Diplogasteromorpha</taxon>
        <taxon>Diplogasteroidea</taxon>
        <taxon>Neodiplogasteridae</taxon>
        <taxon>Pristionchus</taxon>
    </lineage>
</organism>
<name>A0A2A6CYI7_PRIPA</name>
<keyword evidence="4" id="KW-1185">Reference proteome</keyword>
<dbReference type="OrthoDB" id="26525at2759"/>
<evidence type="ECO:0000256" key="1">
    <source>
        <dbReference type="SAM" id="MobiDB-lite"/>
    </source>
</evidence>
<dbReference type="AlphaFoldDB" id="A0A2A6CYI7"/>
<feature type="region of interest" description="Disordered" evidence="1">
    <location>
        <begin position="189"/>
        <end position="209"/>
    </location>
</feature>
<feature type="transmembrane region" description="Helical" evidence="2">
    <location>
        <begin position="613"/>
        <end position="632"/>
    </location>
</feature>
<dbReference type="PROSITE" id="PS00018">
    <property type="entry name" value="EF_HAND_1"/>
    <property type="match status" value="1"/>
</dbReference>
<gene>
    <name evidence="3" type="primary">WBGene00097459</name>
</gene>
<evidence type="ECO:0000313" key="4">
    <source>
        <dbReference type="Proteomes" id="UP000005239"/>
    </source>
</evidence>
<sequence length="934" mass="105355">MMESFSALKGRFMDTYELIYETPDYTDEHLNRNNLFELAALVGRTVRPIEIDRHWPIGRESLNVEEAFQVFSQLEEIQLPKGRQQLRIQTENLSHRLQRMDLPGDDRFFMEKYWKTFTDESGEFEIERFTRVVADDREAYLDDQDELRAFYHDLRDRKERQESSHSSTLLGSVRSGSIEDRELSPELLPDLPHSFTDHRPSSSIRPTSMQESIISEDPLMDGKSSSGCGFLTLSGAKHCVGVYFTVTKPTLYNLSFRVKRHSHIPDNLFKHEILGYVKNEDANEIVAVTSRIYRHEEDGEEFKVLRQGHASDESTTDCDRKLHPEGSVATEQVFGTGTMEFAPGSYHFAVTNLEETYSTANKEDEISAYQPTKFMNQDGGISAHFRVLLYDIFDVFDINMNKLLEKSEFDLFTHLSENSIADARLGMPLSAFINMFKAEICAGSDALNDIAINMRNIGVNPKFEQDRMCPYKLYVSSVEKQQLRSQLFDVQADATDTLPYFFFDRGEELMELDTTSNRLEYSLNFRLFRAKYFAVLVARNIAESNAPHYKIEVKSEGDSCRVNFSEGIICTMFPKVDKFDFETIVRSYSSLISLLFPSPTRSTPPTPHSMTKIIIDITLICCIFALLLAVIIPVMLCYVGCVCSCCNCCLNDRDVLDKLEKIGKKSERKGVKSIWRRSRSASESKEVIDITLICCIIALILACIIPVVICYFGCICSCCFDCCRKDDYVFEKQEVGNAVRYSVKSTRSRSESKSGSKSKEARGQIGHWSIEVGHQVDPVKEGRRGYCSEIAWICVAVVLILACVIPLLFCYCVCCCACCVAAAEQHEQNENHIENGTRLRSVGGSTVTTVYKNGTVEMGTVDSPVPPANRNYQVHMDNGTLVTNDAQGNVTTTVYKNGKIVKVTVVNKQCSGGSKESTSKSGPSNTVTGAPDDE</sequence>
<protein>
    <submittedName>
        <fullName evidence="3">Uncharacterized protein</fullName>
    </submittedName>
</protein>
<feature type="region of interest" description="Disordered" evidence="1">
    <location>
        <begin position="910"/>
        <end position="934"/>
    </location>
</feature>
<evidence type="ECO:0000256" key="2">
    <source>
        <dbReference type="SAM" id="Phobius"/>
    </source>
</evidence>
<feature type="transmembrane region" description="Helical" evidence="2">
    <location>
        <begin position="690"/>
        <end position="715"/>
    </location>
</feature>
<dbReference type="EnsemblMetazoa" id="PPA07905.1">
    <property type="protein sequence ID" value="PPA07905.1"/>
    <property type="gene ID" value="WBGene00097459"/>
</dbReference>
<dbReference type="InterPro" id="IPR018247">
    <property type="entry name" value="EF_Hand_1_Ca_BS"/>
</dbReference>
<dbReference type="Proteomes" id="UP000005239">
    <property type="component" value="Unassembled WGS sequence"/>
</dbReference>
<keyword evidence="2" id="KW-0812">Transmembrane</keyword>
<feature type="compositionally biased region" description="Low complexity" evidence="1">
    <location>
        <begin position="911"/>
        <end position="924"/>
    </location>
</feature>
<evidence type="ECO:0000313" key="3">
    <source>
        <dbReference type="EnsemblMetazoa" id="PPA07905.1"/>
    </source>
</evidence>
<reference evidence="4" key="1">
    <citation type="journal article" date="2008" name="Nat. Genet.">
        <title>The Pristionchus pacificus genome provides a unique perspective on nematode lifestyle and parasitism.</title>
        <authorList>
            <person name="Dieterich C."/>
            <person name="Clifton S.W."/>
            <person name="Schuster L.N."/>
            <person name="Chinwalla A."/>
            <person name="Delehaunty K."/>
            <person name="Dinkelacker I."/>
            <person name="Fulton L."/>
            <person name="Fulton R."/>
            <person name="Godfrey J."/>
            <person name="Minx P."/>
            <person name="Mitreva M."/>
            <person name="Roeseler W."/>
            <person name="Tian H."/>
            <person name="Witte H."/>
            <person name="Yang S.P."/>
            <person name="Wilson R.K."/>
            <person name="Sommer R.J."/>
        </authorList>
    </citation>
    <scope>NUCLEOTIDE SEQUENCE [LARGE SCALE GENOMIC DNA]</scope>
    <source>
        <strain evidence="4">PS312</strain>
    </source>
</reference>
<feature type="region of interest" description="Disordered" evidence="1">
    <location>
        <begin position="159"/>
        <end position="178"/>
    </location>
</feature>
<accession>A0A2A6CYI7</accession>
<keyword evidence="2" id="KW-1133">Transmembrane helix</keyword>
<accession>A0A8R1Y993</accession>